<feature type="signal peptide" evidence="9">
    <location>
        <begin position="1"/>
        <end position="26"/>
    </location>
</feature>
<dbReference type="InterPro" id="IPR029020">
    <property type="entry name" value="Ammonium/urea_transptr"/>
</dbReference>
<dbReference type="PANTHER" id="PTHR43029:SF10">
    <property type="entry name" value="AMMONIUM TRANSPORTER MEP2"/>
    <property type="match status" value="1"/>
</dbReference>
<feature type="transmembrane region" description="Helical" evidence="8">
    <location>
        <begin position="265"/>
        <end position="284"/>
    </location>
</feature>
<feature type="transmembrane region" description="Helical" evidence="8">
    <location>
        <begin position="74"/>
        <end position="94"/>
    </location>
</feature>
<feature type="transmembrane region" description="Helical" evidence="8">
    <location>
        <begin position="135"/>
        <end position="157"/>
    </location>
</feature>
<proteinExistence type="inferred from homology"/>
<dbReference type="EMBL" id="NWVC01000010">
    <property type="protein sequence ID" value="PCG13250.1"/>
    <property type="molecule type" value="Genomic_DNA"/>
</dbReference>
<evidence type="ECO:0000256" key="1">
    <source>
        <dbReference type="ARBA" id="ARBA00004141"/>
    </source>
</evidence>
<evidence type="ECO:0000313" key="12">
    <source>
        <dbReference type="Proteomes" id="UP000218323"/>
    </source>
</evidence>
<evidence type="ECO:0000256" key="3">
    <source>
        <dbReference type="ARBA" id="ARBA00022448"/>
    </source>
</evidence>
<evidence type="ECO:0000256" key="9">
    <source>
        <dbReference type="SAM" id="SignalP"/>
    </source>
</evidence>
<keyword evidence="12" id="KW-1185">Reference proteome</keyword>
<keyword evidence="9" id="KW-0732">Signal</keyword>
<dbReference type="Proteomes" id="UP000218323">
    <property type="component" value="Unassembled WGS sequence"/>
</dbReference>
<feature type="transmembrane region" description="Helical" evidence="8">
    <location>
        <begin position="352"/>
        <end position="373"/>
    </location>
</feature>
<keyword evidence="3 8" id="KW-0813">Transport</keyword>
<comment type="subcellular location">
    <subcellularLocation>
        <location evidence="8">Cell membrane</location>
        <topology evidence="8">Multi-pass membrane protein</topology>
    </subcellularLocation>
    <subcellularLocation>
        <location evidence="1">Membrane</location>
        <topology evidence="1">Multi-pass membrane protein</topology>
    </subcellularLocation>
</comment>
<keyword evidence="5 8" id="KW-1133">Transmembrane helix</keyword>
<evidence type="ECO:0000256" key="4">
    <source>
        <dbReference type="ARBA" id="ARBA00022692"/>
    </source>
</evidence>
<feature type="chain" id="PRO_5013105171" description="Ammonium transporter" evidence="9">
    <location>
        <begin position="27"/>
        <end position="443"/>
    </location>
</feature>
<feature type="transmembrane region" description="Helical" evidence="8">
    <location>
        <begin position="320"/>
        <end position="340"/>
    </location>
</feature>
<reference evidence="11 12" key="1">
    <citation type="submission" date="2017-09" db="EMBL/GenBank/DDBJ databases">
        <title>Sphingomonas adhaesiva DSM 7418, whole genome shotgun sequence.</title>
        <authorList>
            <person name="Feng G."/>
            <person name="Zhu H."/>
        </authorList>
    </citation>
    <scope>NUCLEOTIDE SEQUENCE [LARGE SCALE GENOMIC DNA]</scope>
    <source>
        <strain evidence="11 12">DSM 7418</strain>
    </source>
</reference>
<dbReference type="PANTHER" id="PTHR43029">
    <property type="entry name" value="AMMONIUM TRANSPORTER MEP2"/>
    <property type="match status" value="1"/>
</dbReference>
<evidence type="ECO:0000256" key="5">
    <source>
        <dbReference type="ARBA" id="ARBA00022989"/>
    </source>
</evidence>
<feature type="transmembrane region" description="Helical" evidence="8">
    <location>
        <begin position="296"/>
        <end position="314"/>
    </location>
</feature>
<dbReference type="Gene3D" id="1.10.3430.10">
    <property type="entry name" value="Ammonium transporter AmtB like domains"/>
    <property type="match status" value="1"/>
</dbReference>
<evidence type="ECO:0000313" key="11">
    <source>
        <dbReference type="EMBL" id="PCG13250.1"/>
    </source>
</evidence>
<gene>
    <name evidence="11" type="ORF">COA07_15605</name>
</gene>
<evidence type="ECO:0000259" key="10">
    <source>
        <dbReference type="Pfam" id="PF00909"/>
    </source>
</evidence>
<dbReference type="NCBIfam" id="TIGR00836">
    <property type="entry name" value="amt"/>
    <property type="match status" value="1"/>
</dbReference>
<dbReference type="SUPFAM" id="SSF111352">
    <property type="entry name" value="Ammonium transporter"/>
    <property type="match status" value="1"/>
</dbReference>
<comment type="similarity">
    <text evidence="2 8">Belongs to the ammonia transporter channel (TC 1.A.11.2) family.</text>
</comment>
<dbReference type="InterPro" id="IPR002229">
    <property type="entry name" value="RhesusRHD"/>
</dbReference>
<comment type="caution">
    <text evidence="11">The sequence shown here is derived from an EMBL/GenBank/DDBJ whole genome shotgun (WGS) entry which is preliminary data.</text>
</comment>
<dbReference type="InterPro" id="IPR001905">
    <property type="entry name" value="Ammonium_transpt"/>
</dbReference>
<dbReference type="GO" id="GO:0005886">
    <property type="term" value="C:plasma membrane"/>
    <property type="evidence" value="ECO:0007669"/>
    <property type="project" value="UniProtKB-SubCell"/>
</dbReference>
<dbReference type="PROSITE" id="PS01219">
    <property type="entry name" value="AMMONIUM_TRANSP"/>
    <property type="match status" value="1"/>
</dbReference>
<accession>A0A2A4I627</accession>
<feature type="transmembrane region" description="Helical" evidence="8">
    <location>
        <begin position="41"/>
        <end position="62"/>
    </location>
</feature>
<dbReference type="InterPro" id="IPR018047">
    <property type="entry name" value="Ammonium_transpt_CS"/>
</dbReference>
<dbReference type="InterPro" id="IPR024041">
    <property type="entry name" value="NH4_transpt_AmtB-like_dom"/>
</dbReference>
<dbReference type="AlphaFoldDB" id="A0A2A4I627"/>
<feature type="transmembrane region" description="Helical" evidence="8">
    <location>
        <begin position="232"/>
        <end position="253"/>
    </location>
</feature>
<evidence type="ECO:0000256" key="8">
    <source>
        <dbReference type="RuleBase" id="RU362002"/>
    </source>
</evidence>
<keyword evidence="7 8" id="KW-0924">Ammonia transport</keyword>
<dbReference type="RefSeq" id="WP_096641325.1">
    <property type="nucleotide sequence ID" value="NZ_JBHIWA010000051.1"/>
</dbReference>
<evidence type="ECO:0000256" key="6">
    <source>
        <dbReference type="ARBA" id="ARBA00023136"/>
    </source>
</evidence>
<dbReference type="GO" id="GO:0008519">
    <property type="term" value="F:ammonium channel activity"/>
    <property type="evidence" value="ECO:0007669"/>
    <property type="project" value="InterPro"/>
</dbReference>
<dbReference type="Pfam" id="PF00909">
    <property type="entry name" value="Ammonium_transp"/>
    <property type="match status" value="1"/>
</dbReference>
<sequence length="443" mass="45215">MTISKKTIGGGAMLALGALAASPALAQAAAAAPTVNKGDTAWMMTSTVLVLMMIVPGLALFYGGLTRAKNMLSTMTQIGAVACLAMLIWVMYGYTMAFGDGGNDFISGFGKAFLKGITPDSVAATFTAGVAIPEYVFVCFQMTFAAITVALVLGSVVERMKFSAVMVFGAIWLTIVYFPIAHMVWASGGLFFKMGALDFAGGTVVHINAGVSALVASLILGKRIGYPTERIVPHSLTMTGVGTGLLWVGWFGFNAGSALEANGSAALAMINTFVATAAGGLFWMLAERLNGHKGSALGFCSGIVAGLVAVTPAAGNSGPFGAIVLGAVASVICFYAVSVLKPKLGYDDALDAFGVHGIGGMIGAVGTAIVYAPSLGGPGKPDFAIGSQLTTQVIAVVTTIVWATIGTVIATYAAKALTGLRVSAEVEREGLDLGEHGERAYNS</sequence>
<keyword evidence="6 8" id="KW-0472">Membrane</keyword>
<organism evidence="11 12">
    <name type="scientific">Sphingomonas adhaesiva</name>
    <dbReference type="NCBI Taxonomy" id="28212"/>
    <lineage>
        <taxon>Bacteria</taxon>
        <taxon>Pseudomonadati</taxon>
        <taxon>Pseudomonadota</taxon>
        <taxon>Alphaproteobacteria</taxon>
        <taxon>Sphingomonadales</taxon>
        <taxon>Sphingomonadaceae</taxon>
        <taxon>Sphingomonas</taxon>
    </lineage>
</organism>
<name>A0A2A4I627_9SPHN</name>
<feature type="domain" description="Ammonium transporter AmtB-like" evidence="10">
    <location>
        <begin position="41"/>
        <end position="441"/>
    </location>
</feature>
<keyword evidence="4 8" id="KW-0812">Transmembrane</keyword>
<dbReference type="PRINTS" id="PR00342">
    <property type="entry name" value="RHESUSRHD"/>
</dbReference>
<evidence type="ECO:0000256" key="2">
    <source>
        <dbReference type="ARBA" id="ARBA00005887"/>
    </source>
</evidence>
<feature type="transmembrane region" description="Helical" evidence="8">
    <location>
        <begin position="199"/>
        <end position="220"/>
    </location>
</feature>
<feature type="transmembrane region" description="Helical" evidence="8">
    <location>
        <begin position="164"/>
        <end position="187"/>
    </location>
</feature>
<feature type="transmembrane region" description="Helical" evidence="8">
    <location>
        <begin position="393"/>
        <end position="414"/>
    </location>
</feature>
<evidence type="ECO:0000256" key="7">
    <source>
        <dbReference type="ARBA" id="ARBA00023177"/>
    </source>
</evidence>
<protein>
    <recommendedName>
        <fullName evidence="8">Ammonium transporter</fullName>
    </recommendedName>
</protein>